<sequence length="774" mass="81176">MAQLSAMYERIAQTRPRIRRDVLFTGTPEGVLFHNAEGGFTLTSKSAYRFASLLVPYLDGRHQVAEICAPLGPNQRTMVVELVNALYERNLARDVPVETGPGHDLPAEVARRFAAQLAYIEHYQDTPAARFRRFRDTTVAVLGSGPVARSCVRSLLRNGAARVAAQPADDRGEPRLDEIVAEARELTGDGCPAEIVPIESTLLSWSDLAPYDVVAVVADEGPPGQTLGLLAAGVPVGRTLVPVWSFGERAIVGPTSTTDSRGCWVCAALRLGANGDRAAAADLWSGSGLPVVTPVPPRRPVGPVAAMLGNLVGYEIFRITTGVLPAETDGKIIIQNLESVDVLAEELLPHPGCARCSALGPEPGERRPARAASGSATLGTEVAGGDTAQVTGGDTVPGVPNGLVDLDAEVAGGDPAEAADPQAEADAILAELDARMVLVGRHAGVFTGFDDDGWTQTPLKVSTVEFSLGHGPRRRIAAFDVHHVAGARRRALHVAAEAYAAWAPPRPDGPVPADLPRVLPAALSIASGVVAEGSVRYRPATSLLTGERWQVPAGAVQPLGPDNRDRTFLTGSGGNGAGGSLAAATWRGLRSALCHLALLAAIRGLTPARRVAPETVCGSPELEFLVKSADNLGVGLELLDLTPTGPAGTQVLLARHVDRYSGVSGWRAAAHTSWNRAAVAVVRDLLGAVQLGRQLPDGTPVDAGDPLVADFDPDTLEATEVVAARVDVRHGWPELSTALRASGYDPLVVPTTPVDLRIGGIVTARVLLARRDER</sequence>
<feature type="domain" description="YcaO" evidence="2">
    <location>
        <begin position="478"/>
        <end position="774"/>
    </location>
</feature>
<evidence type="ECO:0000313" key="4">
    <source>
        <dbReference type="Proteomes" id="UP000621500"/>
    </source>
</evidence>
<gene>
    <name evidence="3" type="ORF">Pma05_75370</name>
</gene>
<evidence type="ECO:0000313" key="3">
    <source>
        <dbReference type="EMBL" id="GIH00965.1"/>
    </source>
</evidence>
<keyword evidence="4" id="KW-1185">Reference proteome</keyword>
<evidence type="ECO:0000256" key="1">
    <source>
        <dbReference type="SAM" id="MobiDB-lite"/>
    </source>
</evidence>
<proteinExistence type="predicted"/>
<reference evidence="3 4" key="1">
    <citation type="submission" date="2021-01" db="EMBL/GenBank/DDBJ databases">
        <title>Whole genome shotgun sequence of Plantactinospora mayteni NBRC 109088.</title>
        <authorList>
            <person name="Komaki H."/>
            <person name="Tamura T."/>
        </authorList>
    </citation>
    <scope>NUCLEOTIDE SEQUENCE [LARGE SCALE GENOMIC DNA]</scope>
    <source>
        <strain evidence="3 4">NBRC 109088</strain>
    </source>
</reference>
<dbReference type="Gene3D" id="3.40.50.720">
    <property type="entry name" value="NAD(P)-binding Rossmann-like Domain"/>
    <property type="match status" value="1"/>
</dbReference>
<dbReference type="InterPro" id="IPR003776">
    <property type="entry name" value="YcaO-like_dom"/>
</dbReference>
<comment type="caution">
    <text evidence="3">The sequence shown here is derived from an EMBL/GenBank/DDBJ whole genome shotgun (WGS) entry which is preliminary data.</text>
</comment>
<name>A0ABQ4F238_9ACTN</name>
<dbReference type="EMBL" id="BONX01000062">
    <property type="protein sequence ID" value="GIH00965.1"/>
    <property type="molecule type" value="Genomic_DNA"/>
</dbReference>
<dbReference type="NCBIfam" id="TIGR03882">
    <property type="entry name" value="cyclo_dehyd_2"/>
    <property type="match status" value="1"/>
</dbReference>
<dbReference type="PROSITE" id="PS51664">
    <property type="entry name" value="YCAO"/>
    <property type="match status" value="1"/>
</dbReference>
<feature type="region of interest" description="Disordered" evidence="1">
    <location>
        <begin position="359"/>
        <end position="397"/>
    </location>
</feature>
<protein>
    <recommendedName>
        <fullName evidence="2">YcaO domain-containing protein</fullName>
    </recommendedName>
</protein>
<dbReference type="InterPro" id="IPR022291">
    <property type="entry name" value="Bacteriocin_synth_cyclodeHase"/>
</dbReference>
<evidence type="ECO:0000259" key="2">
    <source>
        <dbReference type="PROSITE" id="PS51664"/>
    </source>
</evidence>
<dbReference type="Proteomes" id="UP000621500">
    <property type="component" value="Unassembled WGS sequence"/>
</dbReference>
<dbReference type="Pfam" id="PF02624">
    <property type="entry name" value="YcaO"/>
    <property type="match status" value="1"/>
</dbReference>
<organism evidence="3 4">
    <name type="scientific">Plantactinospora mayteni</name>
    <dbReference type="NCBI Taxonomy" id="566021"/>
    <lineage>
        <taxon>Bacteria</taxon>
        <taxon>Bacillati</taxon>
        <taxon>Actinomycetota</taxon>
        <taxon>Actinomycetes</taxon>
        <taxon>Micromonosporales</taxon>
        <taxon>Micromonosporaceae</taxon>
        <taxon>Plantactinospora</taxon>
    </lineage>
</organism>
<accession>A0ABQ4F238</accession>